<evidence type="ECO:0000256" key="5">
    <source>
        <dbReference type="ARBA" id="ARBA00023001"/>
    </source>
</evidence>
<organism evidence="13 14">
    <name type="scientific">Aureibacter tunicatorum</name>
    <dbReference type="NCBI Taxonomy" id="866807"/>
    <lineage>
        <taxon>Bacteria</taxon>
        <taxon>Pseudomonadati</taxon>
        <taxon>Bacteroidota</taxon>
        <taxon>Cytophagia</taxon>
        <taxon>Cytophagales</taxon>
        <taxon>Persicobacteraceae</taxon>
        <taxon>Aureibacter</taxon>
    </lineage>
</organism>
<protein>
    <recommendedName>
        <fullName evidence="3 12">Beta-glucosidase</fullName>
        <ecNumber evidence="3 12">3.2.1.21</ecNumber>
    </recommendedName>
</protein>
<evidence type="ECO:0000256" key="7">
    <source>
        <dbReference type="ARBA" id="ARBA00023295"/>
    </source>
</evidence>
<dbReference type="InterPro" id="IPR017736">
    <property type="entry name" value="Glyco_hydro_1_beta-glucosidase"/>
</dbReference>
<evidence type="ECO:0000256" key="4">
    <source>
        <dbReference type="ARBA" id="ARBA00022801"/>
    </source>
</evidence>
<dbReference type="PANTHER" id="PTHR10353:SF36">
    <property type="entry name" value="LP05116P"/>
    <property type="match status" value="1"/>
</dbReference>
<feature type="binding site" evidence="10">
    <location>
        <position position="165"/>
    </location>
    <ligand>
        <name>substrate</name>
    </ligand>
</feature>
<dbReference type="Pfam" id="PF00232">
    <property type="entry name" value="Glyco_hydro_1"/>
    <property type="match status" value="1"/>
</dbReference>
<evidence type="ECO:0000256" key="11">
    <source>
        <dbReference type="PROSITE-ProRule" id="PRU10055"/>
    </source>
</evidence>
<dbReference type="Proteomes" id="UP001185092">
    <property type="component" value="Unassembled WGS sequence"/>
</dbReference>
<evidence type="ECO:0000256" key="3">
    <source>
        <dbReference type="ARBA" id="ARBA00012744"/>
    </source>
</evidence>
<keyword evidence="14" id="KW-1185">Reference proteome</keyword>
<sequence length="451" mass="52137">MHINDFDPNFYWGVSSAAFQTEGAYKDGGKSLSIWDTFTEGFGKIKNGDNAKQACDFYHRYGDDLDLMQSLSIPNFRLSLSWSRIIKEGGNKINTKGLDYYRRVIDKCLENGITPWLTVYHWDLPQWIQDKGGWTNRDVLKYFEEYTSICGREFGKTVKNWMVLNEPMVFTGLGHYLGMHAPGLRGFSNFIPAIHHAALAQAEGYRILKSEVSDGYIGSTFSCSYIQPYRKEKSDDQDAAKKGDAIFNRIFIEPILGLGYPVDTLPVMKKIYKYYESGDDVKLKADLDFVGLQTYTREKVRFSMWMPYVKAQLVSPEKRNVPTTEMGWEVYPKAVYRMLKRFNKYKNLPPIIVTENGAAMKDFVIGGKVNDPKRIYYLKNAIKGMSKAMAEGVDCRGYFVWTFTDNFEWNEGYFPRFGLVYTDYKTQKRIVKGSGYWYKDFLEGKKKIDVD</sequence>
<reference evidence="13" key="1">
    <citation type="submission" date="2023-07" db="EMBL/GenBank/DDBJ databases">
        <title>Genomic Encyclopedia of Type Strains, Phase IV (KMG-IV): sequencing the most valuable type-strain genomes for metagenomic binning, comparative biology and taxonomic classification.</title>
        <authorList>
            <person name="Goeker M."/>
        </authorList>
    </citation>
    <scope>NUCLEOTIDE SEQUENCE</scope>
    <source>
        <strain evidence="13">DSM 26174</strain>
    </source>
</reference>
<feature type="binding site" evidence="10">
    <location>
        <position position="121"/>
    </location>
    <ligand>
        <name>substrate</name>
    </ligand>
</feature>
<evidence type="ECO:0000256" key="8">
    <source>
        <dbReference type="ARBA" id="ARBA00023326"/>
    </source>
</evidence>
<evidence type="ECO:0000313" key="14">
    <source>
        <dbReference type="Proteomes" id="UP001185092"/>
    </source>
</evidence>
<keyword evidence="5" id="KW-0136">Cellulose degradation</keyword>
<dbReference type="FunFam" id="3.20.20.80:FF:000004">
    <property type="entry name" value="Beta-glucosidase 6-phospho-beta-glucosidase"/>
    <property type="match status" value="1"/>
</dbReference>
<dbReference type="EC" id="3.2.1.21" evidence="3 12"/>
<feature type="binding site" evidence="10">
    <location>
        <position position="401"/>
    </location>
    <ligand>
        <name>substrate</name>
    </ligand>
</feature>
<comment type="catalytic activity">
    <reaction evidence="1 12">
        <text>Hydrolysis of terminal, non-reducing beta-D-glucosyl residues with release of beta-D-glucose.</text>
        <dbReference type="EC" id="3.2.1.21"/>
    </reaction>
</comment>
<dbReference type="InterPro" id="IPR001360">
    <property type="entry name" value="Glyco_hydro_1"/>
</dbReference>
<feature type="binding site" evidence="10">
    <location>
        <position position="295"/>
    </location>
    <ligand>
        <name>substrate</name>
    </ligand>
</feature>
<dbReference type="AlphaFoldDB" id="A0AAE4BSR0"/>
<dbReference type="PRINTS" id="PR00131">
    <property type="entry name" value="GLHYDRLASE1"/>
</dbReference>
<evidence type="ECO:0000256" key="6">
    <source>
        <dbReference type="ARBA" id="ARBA00023277"/>
    </source>
</evidence>
<dbReference type="InterPro" id="IPR033132">
    <property type="entry name" value="GH_1_N_CS"/>
</dbReference>
<feature type="binding site" evidence="10">
    <location>
        <begin position="408"/>
        <end position="409"/>
    </location>
    <ligand>
        <name>substrate</name>
    </ligand>
</feature>
<dbReference type="GO" id="GO:0008422">
    <property type="term" value="F:beta-glucosidase activity"/>
    <property type="evidence" value="ECO:0007669"/>
    <property type="project" value="UniProtKB-EC"/>
</dbReference>
<keyword evidence="6" id="KW-0119">Carbohydrate metabolism</keyword>
<dbReference type="EMBL" id="JAVDQD010000002">
    <property type="protein sequence ID" value="MDR6239083.1"/>
    <property type="molecule type" value="Genomic_DNA"/>
</dbReference>
<comment type="caution">
    <text evidence="13">The sequence shown here is derived from an EMBL/GenBank/DDBJ whole genome shotgun (WGS) entry which is preliminary data.</text>
</comment>
<evidence type="ECO:0000256" key="12">
    <source>
        <dbReference type="RuleBase" id="RU361175"/>
    </source>
</evidence>
<dbReference type="InterPro" id="IPR018120">
    <property type="entry name" value="Glyco_hydro_1_AS"/>
</dbReference>
<feature type="active site" description="Nucleophile" evidence="9 11">
    <location>
        <position position="355"/>
    </location>
</feature>
<evidence type="ECO:0000256" key="10">
    <source>
        <dbReference type="PIRSR" id="PIRSR617736-2"/>
    </source>
</evidence>
<accession>A0AAE4BSR0</accession>
<proteinExistence type="inferred from homology"/>
<gene>
    <name evidence="13" type="ORF">HNQ88_002120</name>
</gene>
<feature type="active site" description="Proton donor" evidence="9">
    <location>
        <position position="166"/>
    </location>
</feature>
<feature type="binding site" evidence="10">
    <location>
        <position position="20"/>
    </location>
    <ligand>
        <name>substrate</name>
    </ligand>
</feature>
<name>A0AAE4BSR0_9BACT</name>
<dbReference type="PROSITE" id="PS00653">
    <property type="entry name" value="GLYCOSYL_HYDROL_F1_2"/>
    <property type="match status" value="1"/>
</dbReference>
<dbReference type="NCBIfam" id="TIGR03356">
    <property type="entry name" value="BGL"/>
    <property type="match status" value="1"/>
</dbReference>
<dbReference type="GO" id="GO:0030245">
    <property type="term" value="P:cellulose catabolic process"/>
    <property type="evidence" value="ECO:0007669"/>
    <property type="project" value="UniProtKB-KW"/>
</dbReference>
<keyword evidence="7 12" id="KW-0326">Glycosidase</keyword>
<dbReference type="PANTHER" id="PTHR10353">
    <property type="entry name" value="GLYCOSYL HYDROLASE"/>
    <property type="match status" value="1"/>
</dbReference>
<evidence type="ECO:0000313" key="13">
    <source>
        <dbReference type="EMBL" id="MDR6239083.1"/>
    </source>
</evidence>
<evidence type="ECO:0000256" key="2">
    <source>
        <dbReference type="ARBA" id="ARBA00010838"/>
    </source>
</evidence>
<dbReference type="SUPFAM" id="SSF51445">
    <property type="entry name" value="(Trans)glycosidases"/>
    <property type="match status" value="1"/>
</dbReference>
<dbReference type="PROSITE" id="PS00572">
    <property type="entry name" value="GLYCOSYL_HYDROL_F1_1"/>
    <property type="match status" value="1"/>
</dbReference>
<dbReference type="Gene3D" id="3.20.20.80">
    <property type="entry name" value="Glycosidases"/>
    <property type="match status" value="1"/>
</dbReference>
<dbReference type="InterPro" id="IPR017853">
    <property type="entry name" value="GH"/>
</dbReference>
<keyword evidence="4 12" id="KW-0378">Hydrolase</keyword>
<evidence type="ECO:0000256" key="1">
    <source>
        <dbReference type="ARBA" id="ARBA00000448"/>
    </source>
</evidence>
<keyword evidence="8" id="KW-0624">Polysaccharide degradation</keyword>
<comment type="similarity">
    <text evidence="2 12">Belongs to the glycosyl hydrolase 1 family.</text>
</comment>
<evidence type="ECO:0000256" key="9">
    <source>
        <dbReference type="PIRSR" id="PIRSR617736-1"/>
    </source>
</evidence>
<dbReference type="RefSeq" id="WP_309938606.1">
    <property type="nucleotide sequence ID" value="NZ_AP025305.1"/>
</dbReference>